<evidence type="ECO:0000313" key="3">
    <source>
        <dbReference type="Proteomes" id="UP001057520"/>
    </source>
</evidence>
<dbReference type="EMBL" id="CP096040">
    <property type="protein sequence ID" value="USQ96430.1"/>
    <property type="molecule type" value="Genomic_DNA"/>
</dbReference>
<protein>
    <submittedName>
        <fullName evidence="2">Uncharacterized protein</fullName>
    </submittedName>
</protein>
<sequence>MDESERQPSSAPQSPDFNVDADRRDAELERQVRLGLEILERYRETFEALAK</sequence>
<name>A0ABY4ZVB5_9CAUL</name>
<dbReference type="Proteomes" id="UP001057520">
    <property type="component" value="Chromosome"/>
</dbReference>
<keyword evidence="3" id="KW-1185">Reference proteome</keyword>
<evidence type="ECO:0000256" key="1">
    <source>
        <dbReference type="SAM" id="MobiDB-lite"/>
    </source>
</evidence>
<organism evidence="2 3">
    <name type="scientific">Caulobacter segnis</name>
    <dbReference type="NCBI Taxonomy" id="88688"/>
    <lineage>
        <taxon>Bacteria</taxon>
        <taxon>Pseudomonadati</taxon>
        <taxon>Pseudomonadota</taxon>
        <taxon>Alphaproteobacteria</taxon>
        <taxon>Caulobacterales</taxon>
        <taxon>Caulobacteraceae</taxon>
        <taxon>Caulobacter</taxon>
    </lineage>
</organism>
<feature type="compositionally biased region" description="Polar residues" evidence="1">
    <location>
        <begin position="7"/>
        <end position="16"/>
    </location>
</feature>
<proteinExistence type="predicted"/>
<evidence type="ECO:0000313" key="2">
    <source>
        <dbReference type="EMBL" id="USQ96430.1"/>
    </source>
</evidence>
<gene>
    <name evidence="2" type="ORF">MZV50_02185</name>
</gene>
<reference evidence="2 3" key="1">
    <citation type="submission" date="2022-04" db="EMBL/GenBank/DDBJ databases">
        <title>Genome sequence of soybean root-associated Caulobacter segnis RL271.</title>
        <authorList>
            <person name="Longley R."/>
            <person name="Bonito G."/>
            <person name="Trigodet F."/>
            <person name="Crosson S."/>
            <person name="Fiebig A."/>
        </authorList>
    </citation>
    <scope>NUCLEOTIDE SEQUENCE [LARGE SCALE GENOMIC DNA]</scope>
    <source>
        <strain evidence="2 3">RL271</strain>
    </source>
</reference>
<feature type="region of interest" description="Disordered" evidence="1">
    <location>
        <begin position="1"/>
        <end position="24"/>
    </location>
</feature>
<accession>A0ABY4ZVB5</accession>